<dbReference type="InterPro" id="IPR050248">
    <property type="entry name" value="Polysacc_deacetylase_ArnD"/>
</dbReference>
<keyword evidence="4" id="KW-1185">Reference proteome</keyword>
<dbReference type="SUPFAM" id="SSF88713">
    <property type="entry name" value="Glycoside hydrolase/deacetylase"/>
    <property type="match status" value="1"/>
</dbReference>
<proteinExistence type="predicted"/>
<dbReference type="GO" id="GO:0005975">
    <property type="term" value="P:carbohydrate metabolic process"/>
    <property type="evidence" value="ECO:0007669"/>
    <property type="project" value="InterPro"/>
</dbReference>
<dbReference type="RefSeq" id="WP_052569514.1">
    <property type="nucleotide sequence ID" value="NZ_CP009498.1"/>
</dbReference>
<dbReference type="InterPro" id="IPR011330">
    <property type="entry name" value="Glyco_hydro/deAcase_b/a-brl"/>
</dbReference>
<keyword evidence="1" id="KW-0732">Signal</keyword>
<dbReference type="PANTHER" id="PTHR10587">
    <property type="entry name" value="GLYCOSYL TRANSFERASE-RELATED"/>
    <property type="match status" value="1"/>
</dbReference>
<organism evidence="3 4">
    <name type="scientific">Endomicrobium proavitum</name>
    <dbReference type="NCBI Taxonomy" id="1408281"/>
    <lineage>
        <taxon>Bacteria</taxon>
        <taxon>Pseudomonadati</taxon>
        <taxon>Elusimicrobiota</taxon>
        <taxon>Endomicrobiia</taxon>
        <taxon>Endomicrobiales</taxon>
        <taxon>Endomicrobiaceae</taxon>
        <taxon>Endomicrobium</taxon>
    </lineage>
</organism>
<feature type="chain" id="PRO_5005186013" evidence="1">
    <location>
        <begin position="19"/>
        <end position="256"/>
    </location>
</feature>
<dbReference type="PROSITE" id="PS51677">
    <property type="entry name" value="NODB"/>
    <property type="match status" value="1"/>
</dbReference>
<dbReference type="Gene3D" id="3.20.20.370">
    <property type="entry name" value="Glycoside hydrolase/deacetylase"/>
    <property type="match status" value="1"/>
</dbReference>
<evidence type="ECO:0000256" key="1">
    <source>
        <dbReference type="SAM" id="SignalP"/>
    </source>
</evidence>
<protein>
    <submittedName>
        <fullName evidence="3">Putative Polysaccharide deacetylase</fullName>
    </submittedName>
</protein>
<dbReference type="PANTHER" id="PTHR10587:SF125">
    <property type="entry name" value="POLYSACCHARIDE DEACETYLASE YHEN-RELATED"/>
    <property type="match status" value="1"/>
</dbReference>
<dbReference type="OrthoDB" id="9812065at2"/>
<dbReference type="GO" id="GO:0016810">
    <property type="term" value="F:hydrolase activity, acting on carbon-nitrogen (but not peptide) bonds"/>
    <property type="evidence" value="ECO:0007669"/>
    <property type="project" value="InterPro"/>
</dbReference>
<reference evidence="3 4" key="1">
    <citation type="submission" date="2014-09" db="EMBL/GenBank/DDBJ databases">
        <title>Complete genome sequence of Endomicrobium proavitum.</title>
        <authorList>
            <person name="Zheng H."/>
        </authorList>
    </citation>
    <scope>NUCLEOTIDE SEQUENCE [LARGE SCALE GENOMIC DNA]</scope>
    <source>
        <strain evidence="3 4">Rsa215</strain>
    </source>
</reference>
<gene>
    <name evidence="3" type="primary">pgaB</name>
    <name evidence="3" type="ORF">Epro_0046</name>
</gene>
<dbReference type="Proteomes" id="UP000035337">
    <property type="component" value="Chromosome"/>
</dbReference>
<dbReference type="InterPro" id="IPR002509">
    <property type="entry name" value="NODB_dom"/>
</dbReference>
<feature type="signal peptide" evidence="1">
    <location>
        <begin position="1"/>
        <end position="18"/>
    </location>
</feature>
<name>A0A0G3WHP1_9BACT</name>
<dbReference type="EMBL" id="CP009498">
    <property type="protein sequence ID" value="AKL97425.1"/>
    <property type="molecule type" value="Genomic_DNA"/>
</dbReference>
<dbReference type="Pfam" id="PF01522">
    <property type="entry name" value="Polysacc_deac_1"/>
    <property type="match status" value="1"/>
</dbReference>
<evidence type="ECO:0000259" key="2">
    <source>
        <dbReference type="PROSITE" id="PS51677"/>
    </source>
</evidence>
<dbReference type="STRING" id="1408281.Epro_0046"/>
<dbReference type="KEGG" id="epo:Epro_0046"/>
<evidence type="ECO:0000313" key="3">
    <source>
        <dbReference type="EMBL" id="AKL97425.1"/>
    </source>
</evidence>
<dbReference type="AlphaFoldDB" id="A0A0G3WHP1"/>
<dbReference type="CDD" id="cd10917">
    <property type="entry name" value="CE4_NodB_like_6s_7s"/>
    <property type="match status" value="1"/>
</dbReference>
<feature type="domain" description="NodB homology" evidence="2">
    <location>
        <begin position="32"/>
        <end position="243"/>
    </location>
</feature>
<accession>A0A0G3WHP1</accession>
<evidence type="ECO:0000313" key="4">
    <source>
        <dbReference type="Proteomes" id="UP000035337"/>
    </source>
</evidence>
<sequence>MKKFIILVLLFLASVSFAQNRIFYAAGSSGKKKVALTFDDGPGAITKDVLEILKNKNVKATFFMLGINAAQFPATAKLIKEQGHEIANHTWAHVNFYAYKSAYVKTYYLPYFNKKNYFDFYPQRIREEISGNKKYKIEEELLSSQKAIQSATGVKPFLVRYPHGYAKPDAIEVARKNGYYVINWTFGCDWHQNMTAEEMHNGYKQAIRNGAIFLMHDGSKNRRILSFLDQFIDEIKEQGYEIVTISELLELKPKEQ</sequence>